<dbReference type="InterPro" id="IPR008271">
    <property type="entry name" value="Ser/Thr_kinase_AS"/>
</dbReference>
<sequence length="601" mass="67220">MKVLRAFDNRDREFAAVMRKFQKNLALNRRKSCLSIAEKKVQSGYVCSSTIAREQISLYRDCNLLATGDIFIKPSRFQRPRKHFAELRGSSLVVFRNHDIARSSSVDITSVITVITVQRYNFDIIQKAEGYPRIYISAEKSDESFMYIKVNGGDKELDSWRHGLAMAKSAAIPKISNLTVESVIGRGGGGRVFMVQWGESNKAYALKVIDKAQAFRSPKAFAHIASERNIMQRVGRHPFLLDIQFAFQTENSLFIGTPFCGGGDLASYIRHRGLQTPSLPSFISGGTAVHPHKRLRTHGRLCEASTRSIAAEIILGLEHLHDCGIVYRDLKPENIFIDDSGHVRIGDYGLAKHLSRKRGKVGHKRTSSICGTRNYLPPEMLSGRTYAFSADLWCLGVMLFRMLIGSFPFEASRTKEVFHKVRRYQPRYPAWLGTDAKSMLNGLLQKDPSNRTTIKGLKRHPFFRDVDWKAVLELQAGPAIDDIETGSQPSDALANFSLSKLHGLTMGELVCEEENPQRPFAEDLSTMMVGFEFGCVEKRNSIQPLAVQQKSGGILSKIASIDQTYDSLASFKSLRSSRGNQGQSGDGDGSPSLRRAWRSAR</sequence>
<evidence type="ECO:0000256" key="2">
    <source>
        <dbReference type="ARBA" id="ARBA00022553"/>
    </source>
</evidence>
<dbReference type="InterPro" id="IPR045270">
    <property type="entry name" value="STKc_AGC"/>
</dbReference>
<evidence type="ECO:0000256" key="3">
    <source>
        <dbReference type="ARBA" id="ARBA00022679"/>
    </source>
</evidence>
<feature type="binding site" evidence="7">
    <location>
        <position position="207"/>
    </location>
    <ligand>
        <name>ATP</name>
        <dbReference type="ChEBI" id="CHEBI:30616"/>
    </ligand>
</feature>
<evidence type="ECO:0000256" key="7">
    <source>
        <dbReference type="PROSITE-ProRule" id="PRU10141"/>
    </source>
</evidence>
<dbReference type="Gene3D" id="3.30.200.20">
    <property type="entry name" value="Phosphorylase Kinase, domain 1"/>
    <property type="match status" value="1"/>
</dbReference>
<dbReference type="GO" id="GO:0005524">
    <property type="term" value="F:ATP binding"/>
    <property type="evidence" value="ECO:0007669"/>
    <property type="project" value="UniProtKB-UniRule"/>
</dbReference>
<keyword evidence="11" id="KW-1185">Reference proteome</keyword>
<evidence type="ECO:0000256" key="4">
    <source>
        <dbReference type="ARBA" id="ARBA00022741"/>
    </source>
</evidence>
<dbReference type="PROSITE" id="PS50011">
    <property type="entry name" value="PROTEIN_KINASE_DOM"/>
    <property type="match status" value="1"/>
</dbReference>
<dbReference type="KEGG" id="ccp:CHC_T00008729001"/>
<dbReference type="STRING" id="2769.R7Q8K3"/>
<feature type="domain" description="Protein kinase" evidence="9">
    <location>
        <begin position="178"/>
        <end position="463"/>
    </location>
</feature>
<proteinExistence type="predicted"/>
<gene>
    <name evidence="10" type="ORF">CHC_T00008729001</name>
</gene>
<dbReference type="RefSeq" id="XP_005713629.1">
    <property type="nucleotide sequence ID" value="XM_005713572.1"/>
</dbReference>
<evidence type="ECO:0000313" key="10">
    <source>
        <dbReference type="EMBL" id="CDF33810.1"/>
    </source>
</evidence>
<keyword evidence="6 7" id="KW-0067">ATP-binding</keyword>
<dbReference type="Proteomes" id="UP000012073">
    <property type="component" value="Unassembled WGS sequence"/>
</dbReference>
<dbReference type="PROSITE" id="PS00108">
    <property type="entry name" value="PROTEIN_KINASE_ST"/>
    <property type="match status" value="1"/>
</dbReference>
<keyword evidence="3" id="KW-0808">Transferase</keyword>
<reference evidence="11" key="1">
    <citation type="journal article" date="2013" name="Proc. Natl. Acad. Sci. U.S.A.">
        <title>Genome structure and metabolic features in the red seaweed Chondrus crispus shed light on evolution of the Archaeplastida.</title>
        <authorList>
            <person name="Collen J."/>
            <person name="Porcel B."/>
            <person name="Carre W."/>
            <person name="Ball S.G."/>
            <person name="Chaparro C."/>
            <person name="Tonon T."/>
            <person name="Barbeyron T."/>
            <person name="Michel G."/>
            <person name="Noel B."/>
            <person name="Valentin K."/>
            <person name="Elias M."/>
            <person name="Artiguenave F."/>
            <person name="Arun A."/>
            <person name="Aury J.M."/>
            <person name="Barbosa-Neto J.F."/>
            <person name="Bothwell J.H."/>
            <person name="Bouget F.Y."/>
            <person name="Brillet L."/>
            <person name="Cabello-Hurtado F."/>
            <person name="Capella-Gutierrez S."/>
            <person name="Charrier B."/>
            <person name="Cladiere L."/>
            <person name="Cock J.M."/>
            <person name="Coelho S.M."/>
            <person name="Colleoni C."/>
            <person name="Czjzek M."/>
            <person name="Da Silva C."/>
            <person name="Delage L."/>
            <person name="Denoeud F."/>
            <person name="Deschamps P."/>
            <person name="Dittami S.M."/>
            <person name="Gabaldon T."/>
            <person name="Gachon C.M."/>
            <person name="Groisillier A."/>
            <person name="Herve C."/>
            <person name="Jabbari K."/>
            <person name="Katinka M."/>
            <person name="Kloareg B."/>
            <person name="Kowalczyk N."/>
            <person name="Labadie K."/>
            <person name="Leblanc C."/>
            <person name="Lopez P.J."/>
            <person name="McLachlan D.H."/>
            <person name="Meslet-Cladiere L."/>
            <person name="Moustafa A."/>
            <person name="Nehr Z."/>
            <person name="Nyvall Collen P."/>
            <person name="Panaud O."/>
            <person name="Partensky F."/>
            <person name="Poulain J."/>
            <person name="Rensing S.A."/>
            <person name="Rousvoal S."/>
            <person name="Samson G."/>
            <person name="Symeonidi A."/>
            <person name="Weissenbach J."/>
            <person name="Zambounis A."/>
            <person name="Wincker P."/>
            <person name="Boyen C."/>
        </authorList>
    </citation>
    <scope>NUCLEOTIDE SEQUENCE [LARGE SCALE GENOMIC DNA]</scope>
    <source>
        <strain evidence="11">cv. Stackhouse</strain>
    </source>
</reference>
<evidence type="ECO:0000256" key="1">
    <source>
        <dbReference type="ARBA" id="ARBA00022527"/>
    </source>
</evidence>
<protein>
    <submittedName>
        <fullName evidence="10">Serine/threonine protein kinase</fullName>
    </submittedName>
</protein>
<dbReference type="PROSITE" id="PS00107">
    <property type="entry name" value="PROTEIN_KINASE_ATP"/>
    <property type="match status" value="1"/>
</dbReference>
<dbReference type="CDD" id="cd05123">
    <property type="entry name" value="STKc_AGC"/>
    <property type="match status" value="1"/>
</dbReference>
<evidence type="ECO:0000313" key="11">
    <source>
        <dbReference type="Proteomes" id="UP000012073"/>
    </source>
</evidence>
<dbReference type="SMART" id="SM00220">
    <property type="entry name" value="S_TKc"/>
    <property type="match status" value="1"/>
</dbReference>
<dbReference type="PANTHER" id="PTHR24351">
    <property type="entry name" value="RIBOSOMAL PROTEIN S6 KINASE"/>
    <property type="match status" value="1"/>
</dbReference>
<dbReference type="Gene3D" id="1.10.510.10">
    <property type="entry name" value="Transferase(Phosphotransferase) domain 1"/>
    <property type="match status" value="1"/>
</dbReference>
<dbReference type="InterPro" id="IPR017441">
    <property type="entry name" value="Protein_kinase_ATP_BS"/>
</dbReference>
<evidence type="ECO:0000256" key="5">
    <source>
        <dbReference type="ARBA" id="ARBA00022777"/>
    </source>
</evidence>
<dbReference type="Gramene" id="CDF33810">
    <property type="protein sequence ID" value="CDF33810"/>
    <property type="gene ID" value="CHC_T00008729001"/>
</dbReference>
<dbReference type="EMBL" id="HG001658">
    <property type="protein sequence ID" value="CDF33810.1"/>
    <property type="molecule type" value="Genomic_DNA"/>
</dbReference>
<evidence type="ECO:0000256" key="6">
    <source>
        <dbReference type="ARBA" id="ARBA00022840"/>
    </source>
</evidence>
<keyword evidence="1 10" id="KW-0723">Serine/threonine-protein kinase</keyword>
<dbReference type="GeneID" id="17321362"/>
<dbReference type="Pfam" id="PF00069">
    <property type="entry name" value="Pkinase"/>
    <property type="match status" value="1"/>
</dbReference>
<evidence type="ECO:0000259" key="9">
    <source>
        <dbReference type="PROSITE" id="PS50011"/>
    </source>
</evidence>
<dbReference type="OrthoDB" id="63267at2759"/>
<dbReference type="SUPFAM" id="SSF56112">
    <property type="entry name" value="Protein kinase-like (PK-like)"/>
    <property type="match status" value="1"/>
</dbReference>
<dbReference type="InterPro" id="IPR000719">
    <property type="entry name" value="Prot_kinase_dom"/>
</dbReference>
<keyword evidence="2" id="KW-0597">Phosphoprotein</keyword>
<dbReference type="GO" id="GO:0004674">
    <property type="term" value="F:protein serine/threonine kinase activity"/>
    <property type="evidence" value="ECO:0007669"/>
    <property type="project" value="UniProtKB-KW"/>
</dbReference>
<dbReference type="AlphaFoldDB" id="R7Q8K3"/>
<feature type="region of interest" description="Disordered" evidence="8">
    <location>
        <begin position="574"/>
        <end position="601"/>
    </location>
</feature>
<keyword evidence="4 7" id="KW-0547">Nucleotide-binding</keyword>
<dbReference type="InterPro" id="IPR011009">
    <property type="entry name" value="Kinase-like_dom_sf"/>
</dbReference>
<name>R7Q8K3_CHOCR</name>
<accession>R7Q8K3</accession>
<keyword evidence="5 10" id="KW-0418">Kinase</keyword>
<evidence type="ECO:0000256" key="8">
    <source>
        <dbReference type="SAM" id="MobiDB-lite"/>
    </source>
</evidence>
<organism evidence="10 11">
    <name type="scientific">Chondrus crispus</name>
    <name type="common">Carrageen Irish moss</name>
    <name type="synonym">Polymorpha crispa</name>
    <dbReference type="NCBI Taxonomy" id="2769"/>
    <lineage>
        <taxon>Eukaryota</taxon>
        <taxon>Rhodophyta</taxon>
        <taxon>Florideophyceae</taxon>
        <taxon>Rhodymeniophycidae</taxon>
        <taxon>Gigartinales</taxon>
        <taxon>Gigartinaceae</taxon>
        <taxon>Chondrus</taxon>
    </lineage>
</organism>